<feature type="compositionally biased region" description="Basic and acidic residues" evidence="1">
    <location>
        <begin position="492"/>
        <end position="503"/>
    </location>
</feature>
<protein>
    <recommendedName>
        <fullName evidence="2">N-acetyltransferase domain-containing protein</fullName>
    </recommendedName>
</protein>
<feature type="region of interest" description="Disordered" evidence="1">
    <location>
        <begin position="429"/>
        <end position="503"/>
    </location>
</feature>
<reference evidence="3 4" key="1">
    <citation type="submission" date="2018-11" db="EMBL/GenBank/DDBJ databases">
        <title>Genome assembly of Steccherinum ochraceum LE-BIN_3174, the white-rot fungus of the Steccherinaceae family (The Residual Polyporoid clade, Polyporales, Basidiomycota).</title>
        <authorList>
            <person name="Fedorova T.V."/>
            <person name="Glazunova O.A."/>
            <person name="Landesman E.O."/>
            <person name="Moiseenko K.V."/>
            <person name="Psurtseva N.V."/>
            <person name="Savinova O.S."/>
            <person name="Shakhova N.V."/>
            <person name="Tyazhelova T.V."/>
            <person name="Vasina D.V."/>
        </authorList>
    </citation>
    <scope>NUCLEOTIDE SEQUENCE [LARGE SCALE GENOMIC DNA]</scope>
    <source>
        <strain evidence="3 4">LE-BIN_3174</strain>
    </source>
</reference>
<dbReference type="InterPro" id="IPR016181">
    <property type="entry name" value="Acyl_CoA_acyltransferase"/>
</dbReference>
<dbReference type="Pfam" id="PF13302">
    <property type="entry name" value="Acetyltransf_3"/>
    <property type="match status" value="1"/>
</dbReference>
<feature type="compositionally biased region" description="Low complexity" evidence="1">
    <location>
        <begin position="429"/>
        <end position="439"/>
    </location>
</feature>
<dbReference type="EMBL" id="RWJN01000608">
    <property type="protein sequence ID" value="TCD60375.1"/>
    <property type="molecule type" value="Genomic_DNA"/>
</dbReference>
<proteinExistence type="predicted"/>
<dbReference type="Gene3D" id="3.40.630.30">
    <property type="match status" value="1"/>
</dbReference>
<accession>A0A4R0R654</accession>
<feature type="domain" description="N-acetyltransferase" evidence="2">
    <location>
        <begin position="100"/>
        <end position="167"/>
    </location>
</feature>
<sequence>MSLSAQNIALHPISWRRPIITHIWEDYSTYSVEAITASSAGVYDFSENDCMYFAVIKLFEEVPAADQAEGVDPYSSASEDDTESWGPNSRLSHFVRGAPSGNTQKTITRESSIGVIYLTSSQLTGCVNLGCYLIPERRGAGYGRLAVQLVMGWAFEELGCHRVQVRLADGIIARRNRAVSTLLSLGFFGEGVSRRSLFCPSATKEEDAVGLGGEWRDVMTYAILDTDWVMQKGLTYLPPSFVKARWEELFRRHDRERSEVLILEERQERKAQMERALGKQIKRTTSTETIKDAPYKNMNVQEHDVNQVLQHFRQQNPSGSTSSLSTMDLEDPIAPNIEHTCQYTRQQGYSGSRNTPSTNQEEDPGAPEPVDDDDIDDVLQDILDGAQARDQTPSPLPHNKPHTAFYPAVQGHPNPFAFVPSSARFRSTSPSVSSTTYYNSEDDFNSTASSPLLPRSPLMRAHDSGSESDWEMGSMPRSPSVLSSDGSASSWDRWETSSEASAH</sequence>
<feature type="region of interest" description="Disordered" evidence="1">
    <location>
        <begin position="70"/>
        <end position="105"/>
    </location>
</feature>
<keyword evidence="4" id="KW-1185">Reference proteome</keyword>
<evidence type="ECO:0000259" key="2">
    <source>
        <dbReference type="Pfam" id="PF13302"/>
    </source>
</evidence>
<organism evidence="3 4">
    <name type="scientific">Steccherinum ochraceum</name>
    <dbReference type="NCBI Taxonomy" id="92696"/>
    <lineage>
        <taxon>Eukaryota</taxon>
        <taxon>Fungi</taxon>
        <taxon>Dikarya</taxon>
        <taxon>Basidiomycota</taxon>
        <taxon>Agaricomycotina</taxon>
        <taxon>Agaricomycetes</taxon>
        <taxon>Polyporales</taxon>
        <taxon>Steccherinaceae</taxon>
        <taxon>Steccherinum</taxon>
    </lineage>
</organism>
<dbReference type="Proteomes" id="UP000292702">
    <property type="component" value="Unassembled WGS sequence"/>
</dbReference>
<name>A0A4R0R654_9APHY</name>
<dbReference type="SUPFAM" id="SSF55729">
    <property type="entry name" value="Acyl-CoA N-acyltransferases (Nat)"/>
    <property type="match status" value="1"/>
</dbReference>
<feature type="compositionally biased region" description="Polar residues" evidence="1">
    <location>
        <begin position="480"/>
        <end position="490"/>
    </location>
</feature>
<gene>
    <name evidence="3" type="ORF">EIP91_010256</name>
</gene>
<feature type="region of interest" description="Disordered" evidence="1">
    <location>
        <begin position="345"/>
        <end position="375"/>
    </location>
</feature>
<dbReference type="AlphaFoldDB" id="A0A4R0R654"/>
<dbReference type="GO" id="GO:0016747">
    <property type="term" value="F:acyltransferase activity, transferring groups other than amino-acyl groups"/>
    <property type="evidence" value="ECO:0007669"/>
    <property type="project" value="InterPro"/>
</dbReference>
<evidence type="ECO:0000313" key="4">
    <source>
        <dbReference type="Proteomes" id="UP000292702"/>
    </source>
</evidence>
<comment type="caution">
    <text evidence="3">The sequence shown here is derived from an EMBL/GenBank/DDBJ whole genome shotgun (WGS) entry which is preliminary data.</text>
</comment>
<dbReference type="OrthoDB" id="64477at2759"/>
<feature type="compositionally biased region" description="Acidic residues" evidence="1">
    <location>
        <begin position="360"/>
        <end position="375"/>
    </location>
</feature>
<evidence type="ECO:0000313" key="3">
    <source>
        <dbReference type="EMBL" id="TCD60375.1"/>
    </source>
</evidence>
<feature type="compositionally biased region" description="Polar residues" evidence="1">
    <location>
        <begin position="345"/>
        <end position="359"/>
    </location>
</feature>
<dbReference type="InterPro" id="IPR000182">
    <property type="entry name" value="GNAT_dom"/>
</dbReference>
<feature type="region of interest" description="Disordered" evidence="1">
    <location>
        <begin position="388"/>
        <end position="408"/>
    </location>
</feature>
<evidence type="ECO:0000256" key="1">
    <source>
        <dbReference type="SAM" id="MobiDB-lite"/>
    </source>
</evidence>